<gene>
    <name evidence="3 7" type="primary">rsgA</name>
    <name evidence="7" type="ORF">ABS311_10085</name>
</gene>
<dbReference type="InterPro" id="IPR030378">
    <property type="entry name" value="G_CP_dom"/>
</dbReference>
<feature type="binding site" evidence="3">
    <location>
        <position position="295"/>
    </location>
    <ligand>
        <name>Zn(2+)</name>
        <dbReference type="ChEBI" id="CHEBI:29105"/>
    </ligand>
</feature>
<dbReference type="GO" id="GO:0016787">
    <property type="term" value="F:hydrolase activity"/>
    <property type="evidence" value="ECO:0007669"/>
    <property type="project" value="UniProtKB-KW"/>
</dbReference>
<proteinExistence type="inferred from homology"/>
<name>A0ABV1RH30_9ALTE</name>
<feature type="compositionally biased region" description="Low complexity" evidence="4">
    <location>
        <begin position="28"/>
        <end position="39"/>
    </location>
</feature>
<feature type="binding site" evidence="3">
    <location>
        <position position="300"/>
    </location>
    <ligand>
        <name>Zn(2+)</name>
        <dbReference type="ChEBI" id="CHEBI:29105"/>
    </ligand>
</feature>
<dbReference type="InterPro" id="IPR010914">
    <property type="entry name" value="RsgA_GTPase_dom"/>
</dbReference>
<dbReference type="PROSITE" id="PS50936">
    <property type="entry name" value="ENGC_GTPASE"/>
    <property type="match status" value="1"/>
</dbReference>
<dbReference type="SUPFAM" id="SSF52540">
    <property type="entry name" value="P-loop containing nucleoside triphosphate hydrolases"/>
    <property type="match status" value="1"/>
</dbReference>
<dbReference type="EMBL" id="JBELOE010000200">
    <property type="protein sequence ID" value="MER2492231.1"/>
    <property type="molecule type" value="Genomic_DNA"/>
</dbReference>
<dbReference type="PANTHER" id="PTHR32120">
    <property type="entry name" value="SMALL RIBOSOMAL SUBUNIT BIOGENESIS GTPASE RSGA"/>
    <property type="match status" value="1"/>
</dbReference>
<evidence type="ECO:0000256" key="4">
    <source>
        <dbReference type="SAM" id="MobiDB-lite"/>
    </source>
</evidence>
<evidence type="ECO:0000313" key="7">
    <source>
        <dbReference type="EMBL" id="MER2492231.1"/>
    </source>
</evidence>
<comment type="subunit">
    <text evidence="3">Monomer. Associates with 30S ribosomal subunit, binds 16S rRNA.</text>
</comment>
<evidence type="ECO:0000256" key="3">
    <source>
        <dbReference type="HAMAP-Rule" id="MF_01820"/>
    </source>
</evidence>
<accession>A0ABV1RH30</accession>
<feature type="binding site" evidence="3">
    <location>
        <position position="308"/>
    </location>
    <ligand>
        <name>Zn(2+)</name>
        <dbReference type="ChEBI" id="CHEBI:29105"/>
    </ligand>
</feature>
<sequence>MAKKKKLTKQQLRRMRSNRSRKLEQTENNPDNLPDDSNLGPAQHGQVISRYGQHADIEDESGNLIRCDLRRTIGSLVAGDKIIWRENLTGGDSQGVVEAVQERSSVLTRPDFYDGVKPVAANIEQVVILSSIKPELSLQIIDRYLVAVETMGAEPVVVINKSDLLPEAEKQKIDQELQYYRDIGYQVHWLSVKAEEGIELIHQILKNRISIVVGQSGVGKSSLVNQLLPDTDAAVGDIDTIGLGTHTTTVARLYHLSHGGDLIDSPGVREFALWHLSAEQIFDGFIEFAQYSARCKFRDCKHLEDPGCGLRKAVEAGQVKPHRLEHYHKILQSVVENKPAYKLDIHK</sequence>
<dbReference type="NCBIfam" id="TIGR00157">
    <property type="entry name" value="ribosome small subunit-dependent GTPase A"/>
    <property type="match status" value="1"/>
</dbReference>
<reference evidence="7 8" key="1">
    <citation type="submission" date="2024-06" db="EMBL/GenBank/DDBJ databases">
        <authorList>
            <person name="Chen R.Y."/>
        </authorList>
    </citation>
    <scope>NUCLEOTIDE SEQUENCE [LARGE SCALE GENOMIC DNA]</scope>
    <source>
        <strain evidence="7 8">D2</strain>
    </source>
</reference>
<evidence type="ECO:0000313" key="8">
    <source>
        <dbReference type="Proteomes" id="UP001467690"/>
    </source>
</evidence>
<comment type="caution">
    <text evidence="7">The sequence shown here is derived from an EMBL/GenBank/DDBJ whole genome shotgun (WGS) entry which is preliminary data.</text>
</comment>
<keyword evidence="3" id="KW-0690">Ribosome biogenesis</keyword>
<dbReference type="InterPro" id="IPR004881">
    <property type="entry name" value="Ribosome_biogen_GTPase_RsgA"/>
</dbReference>
<feature type="binding site" evidence="3">
    <location>
        <begin position="160"/>
        <end position="163"/>
    </location>
    <ligand>
        <name>GTP</name>
        <dbReference type="ChEBI" id="CHEBI:37565"/>
    </ligand>
</feature>
<keyword evidence="3" id="KW-0694">RNA-binding</keyword>
<evidence type="ECO:0000256" key="2">
    <source>
        <dbReference type="ARBA" id="ARBA00023134"/>
    </source>
</evidence>
<comment type="similarity">
    <text evidence="3">Belongs to the TRAFAC class YlqF/YawG GTPase family. RsgA subfamily.</text>
</comment>
<protein>
    <recommendedName>
        <fullName evidence="3">Small ribosomal subunit biogenesis GTPase RsgA</fullName>
        <ecNumber evidence="3">3.6.1.-</ecNumber>
    </recommendedName>
</protein>
<comment type="subcellular location">
    <subcellularLocation>
        <location evidence="3">Cytoplasm</location>
    </subcellularLocation>
</comment>
<comment type="cofactor">
    <cofactor evidence="3">
        <name>Zn(2+)</name>
        <dbReference type="ChEBI" id="CHEBI:29105"/>
    </cofactor>
    <text evidence="3">Binds 1 zinc ion per subunit.</text>
</comment>
<dbReference type="CDD" id="cd01854">
    <property type="entry name" value="YjeQ_EngC"/>
    <property type="match status" value="1"/>
</dbReference>
<organism evidence="7 8">
    <name type="scientific">Catenovulum sediminis</name>
    <dbReference type="NCBI Taxonomy" id="1740262"/>
    <lineage>
        <taxon>Bacteria</taxon>
        <taxon>Pseudomonadati</taxon>
        <taxon>Pseudomonadota</taxon>
        <taxon>Gammaproteobacteria</taxon>
        <taxon>Alteromonadales</taxon>
        <taxon>Alteromonadaceae</taxon>
        <taxon>Catenovulum</taxon>
    </lineage>
</organism>
<keyword evidence="3" id="KW-0699">rRNA-binding</keyword>
<dbReference type="RefSeq" id="WP_143871805.1">
    <property type="nucleotide sequence ID" value="NZ_CP041660.1"/>
</dbReference>
<keyword evidence="3" id="KW-0963">Cytoplasm</keyword>
<comment type="function">
    <text evidence="3">One of several proteins that assist in the late maturation steps of the functional core of the 30S ribosomal subunit. Helps release RbfA from mature subunits. May play a role in the assembly of ribosomal proteins into the subunit. Circularly permuted GTPase that catalyzes slow GTP hydrolysis, GTPase activity is stimulated by the 30S ribosomal subunit.</text>
</comment>
<dbReference type="Gene3D" id="1.10.40.50">
    <property type="entry name" value="Probable gtpase engc, domain 3"/>
    <property type="match status" value="1"/>
</dbReference>
<keyword evidence="2 3" id="KW-0342">GTP-binding</keyword>
<keyword evidence="3" id="KW-0862">Zinc</keyword>
<dbReference type="PANTHER" id="PTHR32120:SF11">
    <property type="entry name" value="SMALL RIBOSOMAL SUBUNIT BIOGENESIS GTPASE RSGA 1, MITOCHONDRIAL-RELATED"/>
    <property type="match status" value="1"/>
</dbReference>
<dbReference type="EC" id="3.6.1.-" evidence="3"/>
<feature type="binding site" evidence="3">
    <location>
        <begin position="214"/>
        <end position="222"/>
    </location>
    <ligand>
        <name>GTP</name>
        <dbReference type="ChEBI" id="CHEBI:37565"/>
    </ligand>
</feature>
<evidence type="ECO:0000256" key="1">
    <source>
        <dbReference type="ARBA" id="ARBA00022741"/>
    </source>
</evidence>
<keyword evidence="1 3" id="KW-0547">Nucleotide-binding</keyword>
<feature type="binding site" evidence="3">
    <location>
        <position position="302"/>
    </location>
    <ligand>
        <name>Zn(2+)</name>
        <dbReference type="ChEBI" id="CHEBI:29105"/>
    </ligand>
</feature>
<keyword evidence="3" id="KW-0479">Metal-binding</keyword>
<keyword evidence="3 7" id="KW-0378">Hydrolase</keyword>
<dbReference type="NCBIfam" id="NF008931">
    <property type="entry name" value="PRK12288.1"/>
    <property type="match status" value="1"/>
</dbReference>
<dbReference type="Pfam" id="PF03193">
    <property type="entry name" value="RsgA_GTPase"/>
    <property type="match status" value="1"/>
</dbReference>
<dbReference type="InterPro" id="IPR012340">
    <property type="entry name" value="NA-bd_OB-fold"/>
</dbReference>
<dbReference type="PROSITE" id="PS51721">
    <property type="entry name" value="G_CP"/>
    <property type="match status" value="1"/>
</dbReference>
<dbReference type="HAMAP" id="MF_01820">
    <property type="entry name" value="GTPase_RsgA"/>
    <property type="match status" value="1"/>
</dbReference>
<keyword evidence="8" id="KW-1185">Reference proteome</keyword>
<feature type="domain" description="EngC GTPase" evidence="5">
    <location>
        <begin position="121"/>
        <end position="269"/>
    </location>
</feature>
<dbReference type="Gene3D" id="2.40.50.140">
    <property type="entry name" value="Nucleic acid-binding proteins"/>
    <property type="match status" value="1"/>
</dbReference>
<evidence type="ECO:0000259" key="5">
    <source>
        <dbReference type="PROSITE" id="PS50936"/>
    </source>
</evidence>
<feature type="domain" description="CP-type G" evidence="6">
    <location>
        <begin position="104"/>
        <end position="271"/>
    </location>
</feature>
<dbReference type="Proteomes" id="UP001467690">
    <property type="component" value="Unassembled WGS sequence"/>
</dbReference>
<feature type="compositionally biased region" description="Basic residues" evidence="4">
    <location>
        <begin position="1"/>
        <end position="20"/>
    </location>
</feature>
<feature type="region of interest" description="Disordered" evidence="4">
    <location>
        <begin position="1"/>
        <end position="44"/>
    </location>
</feature>
<evidence type="ECO:0000259" key="6">
    <source>
        <dbReference type="PROSITE" id="PS51721"/>
    </source>
</evidence>
<dbReference type="Gene3D" id="3.40.50.300">
    <property type="entry name" value="P-loop containing nucleotide triphosphate hydrolases"/>
    <property type="match status" value="1"/>
</dbReference>
<dbReference type="InterPro" id="IPR027417">
    <property type="entry name" value="P-loop_NTPase"/>
</dbReference>